<accession>Q90PW8</accession>
<dbReference type="Pfam" id="PF00517">
    <property type="entry name" value="GP41"/>
    <property type="match status" value="1"/>
</dbReference>
<keyword evidence="10 24" id="KW-1162">Viral penetration into host cytoplasm</keyword>
<evidence type="ECO:0000256" key="20">
    <source>
        <dbReference type="ARBA" id="ARBA00023136"/>
    </source>
</evidence>
<dbReference type="GO" id="GO:0020002">
    <property type="term" value="C:host cell plasma membrane"/>
    <property type="evidence" value="ECO:0007669"/>
    <property type="project" value="UniProtKB-SubCell"/>
</dbReference>
<sequence>MAKLISIGIIIGLLGIIIVGEKQYVTVFYGVPVWKNSTVPMFCATDNAQSWGTLNCIPEGGISPEVPVNVSEKFDAWENSLYEQAKSNVWHLYDSTLKPCVRLTPMCITMYCTALNGSWDGTATQSPTTTTRATTRTTKEIGKDCYANQTECSSVPDADVMNCEFTVAGLKRDEKMKVNDTWYSRDLWCKAGNNNTRQCFIRHCNTTSIQQFCEPKYWEPFRLRYCAPPGYAILKCLDANYTGFDTCQNVTATSCTHMINTTVSTSFGLNGSISENRTWIYQRKQSNRTVIGLNRHFNLTVTCRRPSNRTVKGISLATGVFISLRVQKRPKGAWCRFDGDWKGAWKEVKEAINKTKGYKGTRQPENITIRSVYGGDDEAKCFWLNCDGEFLYCKMNWFLNYLNNKTEGNKNEARQAMFVPCITKMVVNDWYTVSRKVYTPPRPDALRCNATVTYLLADIDYTDNMTTNVTLSAEVGDIWAAELGRYKVVEIMPIGYAPTNVRRYETKQKRVPLVLGFLGFLSAAGTAMGAAATALTVQSRHLLAGILQQQKKLLDIVEQQQELLKLTVWGTKNLQARVTAIEKYLADQSLLNTFGCAWRQVCHTTVEWIYSQTPEWNKQTWLEWERNISRLEGNISVALQDAQEQHERNVHDLEKLNSWGDMLSWLNMDWWLKYIRIGIFIILGIIGLRIIFLLWSCVSKLRAGYTPLLSPPPCYHQQIPIRNREEQPIKEGEKGGSGEGGGHKYYNWQRGYFYILILRPIEILCRRLYQICSNSLSVIYQSLQSIPSRILLHLRWIGAKLQDGWQEFKGFSSWLAEMARTNAYYTWRGLCAVCRDPAGWPATLCRRIRQGFERFLN</sequence>
<evidence type="ECO:0000259" key="26">
    <source>
        <dbReference type="Pfam" id="PF00517"/>
    </source>
</evidence>
<feature type="domain" description="Retroviral envelope protein GP41-like" evidence="26">
    <location>
        <begin position="528"/>
        <end position="709"/>
    </location>
</feature>
<dbReference type="SUPFAM" id="SSF56502">
    <property type="entry name" value="gp120 core"/>
    <property type="match status" value="1"/>
</dbReference>
<evidence type="ECO:0000256" key="21">
    <source>
        <dbReference type="ARBA" id="ARBA00023157"/>
    </source>
</evidence>
<feature type="transmembrane region" description="Helical" evidence="24">
    <location>
        <begin position="513"/>
        <end position="537"/>
    </location>
</feature>
<evidence type="ECO:0000256" key="16">
    <source>
        <dbReference type="ARBA" id="ARBA00022870"/>
    </source>
</evidence>
<keyword evidence="19 24" id="KW-1039">Host endosome</keyword>
<dbReference type="GO" id="GO:0044175">
    <property type="term" value="C:host cell endosome membrane"/>
    <property type="evidence" value="ECO:0007669"/>
    <property type="project" value="UniProtKB-SubCell"/>
</dbReference>
<dbReference type="GO" id="GO:0039663">
    <property type="term" value="P:membrane fusion involved in viral entry into host cell"/>
    <property type="evidence" value="ECO:0007669"/>
    <property type="project" value="UniProtKB-KW"/>
</dbReference>
<dbReference type="InterPro" id="IPR036377">
    <property type="entry name" value="Gp120_core_sf"/>
</dbReference>
<keyword evidence="8 24" id="KW-1032">Host cell membrane</keyword>
<comment type="subunit">
    <text evidence="24">The mature envelope protein (Env) consists of a homotrimer of non-covalently associated gp120-gp41 heterodimers. The resulting complex protrudes from the virus surface as a spike.</text>
</comment>
<dbReference type="GO" id="GO:0019062">
    <property type="term" value="P:virion attachment to host cell"/>
    <property type="evidence" value="ECO:0007669"/>
    <property type="project" value="UniProtKB-UniRule"/>
</dbReference>
<keyword evidence="16 24" id="KW-1043">Host membrane</keyword>
<evidence type="ECO:0000256" key="10">
    <source>
        <dbReference type="ARBA" id="ARBA00022595"/>
    </source>
</evidence>
<name>Q90PW8_SIV</name>
<keyword evidence="9 24" id="KW-0945">Host-virus interaction</keyword>
<gene>
    <name evidence="27" type="primary">env</name>
</gene>
<evidence type="ECO:0000256" key="22">
    <source>
        <dbReference type="ARBA" id="ARBA00023180"/>
    </source>
</evidence>
<reference evidence="27" key="1">
    <citation type="journal article" date="2001" name="J. Virol.">
        <title>Characterization of novel simian immunodeficiency viruses from red-capped mangabeys from Nigeria (SIVrcmNG409 and -NG411).</title>
        <authorList>
            <person name="Beer B.E."/>
            <person name="Foley B.T."/>
            <person name="Kuiken C.L."/>
            <person name="Tooze Z."/>
            <person name="Goeken R.M."/>
            <person name="Brown C.R."/>
            <person name="Hu J."/>
            <person name="St Claire M."/>
            <person name="Korber B.T."/>
            <person name="Hirsch V.M."/>
        </authorList>
    </citation>
    <scope>NUCLEOTIDE SEQUENCE</scope>
    <source>
        <strain evidence="27">SIVrcmNg411</strain>
    </source>
</reference>
<protein>
    <recommendedName>
        <fullName evidence="24">Envelope glycoprotein gp160</fullName>
    </recommendedName>
    <component>
        <recommendedName>
            <fullName evidence="24">Surface protein gp120</fullName>
            <shortName evidence="24">SU</shortName>
        </recommendedName>
        <alternativeName>
            <fullName evidence="24">Glycoprotein 120</fullName>
            <shortName evidence="24">gp120</shortName>
        </alternativeName>
    </component>
    <component>
        <recommendedName>
            <fullName evidence="24">Transmembrane protein gp41</fullName>
            <shortName evidence="24">TM</shortName>
        </recommendedName>
    </component>
</protein>
<comment type="caution">
    <text evidence="24">Lacks conserved residue(s) required for the propagation of feature annotation.</text>
</comment>
<dbReference type="GO" id="GO:0046718">
    <property type="term" value="P:symbiont entry into host cell"/>
    <property type="evidence" value="ECO:0007669"/>
    <property type="project" value="UniProtKB-KW"/>
</dbReference>
<keyword evidence="23 24" id="KW-1160">Virus entry into host cell</keyword>
<organism evidence="27">
    <name type="scientific">Simian immunodeficiency virus</name>
    <name type="common">SIV</name>
    <dbReference type="NCBI Taxonomy" id="11723"/>
    <lineage>
        <taxon>Viruses</taxon>
        <taxon>Riboviria</taxon>
        <taxon>Pararnavirae</taxon>
        <taxon>Artverviricota</taxon>
        <taxon>Revtraviricetes</taxon>
        <taxon>Ortervirales</taxon>
        <taxon>Retroviridae</taxon>
        <taxon>Orthoretrovirinae</taxon>
        <taxon>Lentivirus</taxon>
        <taxon>Lentivirus simimdef</taxon>
    </lineage>
</organism>
<dbReference type="GO" id="GO:0055036">
    <property type="term" value="C:virion membrane"/>
    <property type="evidence" value="ECO:0007669"/>
    <property type="project" value="UniProtKB-SubCell"/>
</dbReference>
<evidence type="ECO:0000256" key="3">
    <source>
        <dbReference type="ARBA" id="ARBA00004505"/>
    </source>
</evidence>
<evidence type="ECO:0000256" key="8">
    <source>
        <dbReference type="ARBA" id="ARBA00022511"/>
    </source>
</evidence>
<keyword evidence="12 24" id="KW-0812">Transmembrane</keyword>
<keyword evidence="7 24" id="KW-1168">Fusion of virus membrane with host membrane</keyword>
<dbReference type="CDD" id="cd09909">
    <property type="entry name" value="HIV-1-like_HR1-HR2"/>
    <property type="match status" value="1"/>
</dbReference>
<evidence type="ECO:0000256" key="9">
    <source>
        <dbReference type="ARBA" id="ARBA00022581"/>
    </source>
</evidence>
<dbReference type="SUPFAM" id="SSF58069">
    <property type="entry name" value="Virus ectodomain"/>
    <property type="match status" value="1"/>
</dbReference>
<evidence type="ECO:0000256" key="13">
    <source>
        <dbReference type="ARBA" id="ARBA00022703"/>
    </source>
</evidence>
<evidence type="ECO:0000256" key="15">
    <source>
        <dbReference type="ARBA" id="ARBA00022844"/>
    </source>
</evidence>
<keyword evidence="13 24" id="KW-0053">Apoptosis</keyword>
<dbReference type="Gene3D" id="2.170.40.20">
    <property type="entry name" value="Human immunodeficiency virus 1, Gp160, envelope glycoprotein"/>
    <property type="match status" value="2"/>
</dbReference>
<keyword evidence="22" id="KW-0325">Glycoprotein</keyword>
<evidence type="ECO:0000256" key="4">
    <source>
        <dbReference type="ARBA" id="ARBA00004563"/>
    </source>
</evidence>
<evidence type="ECO:0000256" key="17">
    <source>
        <dbReference type="ARBA" id="ARBA00022879"/>
    </source>
</evidence>
<organismHost>
    <name type="scientific">Cercopithecidae</name>
    <name type="common">Old World monkeys</name>
    <dbReference type="NCBI Taxonomy" id="9527"/>
</organismHost>
<comment type="domain">
    <text evidence="24">The 17 amino acids long immunosuppressive region is present in many retroviral envelope proteins. Synthetic peptides derived from this relatively conserved sequence inhibit immune function in vitro and in vivo.</text>
</comment>
<keyword evidence="14 24" id="KW-1161">Viral attachment to host cell</keyword>
<keyword evidence="18 24" id="KW-1133">Transmembrane helix</keyword>
<evidence type="ECO:0000313" key="27">
    <source>
        <dbReference type="EMBL" id="AAK69680.1"/>
    </source>
</evidence>
<evidence type="ECO:0000256" key="12">
    <source>
        <dbReference type="ARBA" id="ARBA00022692"/>
    </source>
</evidence>
<evidence type="ECO:0000256" key="5">
    <source>
        <dbReference type="ARBA" id="ARBA00004578"/>
    </source>
</evidence>
<evidence type="ECO:0000259" key="25">
    <source>
        <dbReference type="Pfam" id="PF00516"/>
    </source>
</evidence>
<evidence type="ECO:0000256" key="14">
    <source>
        <dbReference type="ARBA" id="ARBA00022804"/>
    </source>
</evidence>
<evidence type="ECO:0000256" key="23">
    <source>
        <dbReference type="ARBA" id="ARBA00023296"/>
    </source>
</evidence>
<dbReference type="Pfam" id="PF00516">
    <property type="entry name" value="GP120"/>
    <property type="match status" value="1"/>
</dbReference>
<evidence type="ECO:0000256" key="18">
    <source>
        <dbReference type="ARBA" id="ARBA00022989"/>
    </source>
</evidence>
<keyword evidence="15 24" id="KW-0946">Virion</keyword>
<evidence type="ECO:0000256" key="19">
    <source>
        <dbReference type="ARBA" id="ARBA00023046"/>
    </source>
</evidence>
<comment type="subcellular location">
    <subcellularLocation>
        <location evidence="3">Host cell membrane</location>
        <topology evidence="3">Peripheral membrane protein</topology>
    </subcellularLocation>
    <subcellularLocation>
        <location evidence="1">Host cell membrane</location>
        <topology evidence="1">Single-pass type I membrane protein</topology>
    </subcellularLocation>
    <subcellularLocation>
        <location evidence="2">Host endosome membrane</location>
        <topology evidence="2">Peripheral membrane protein</topology>
    </subcellularLocation>
    <subcellularLocation>
        <location evidence="5">Host endosome membrane</location>
        <topology evidence="5">Single-pass type I membrane protein</topology>
    </subcellularLocation>
    <subcellularLocation>
        <location evidence="6">Virion membrane</location>
        <topology evidence="6">Peripheral membrane protein</topology>
    </subcellularLocation>
    <subcellularLocation>
        <location evidence="4">Virion membrane</location>
        <topology evidence="4">Single-pass type I membrane protein</topology>
    </subcellularLocation>
</comment>
<evidence type="ECO:0000256" key="6">
    <source>
        <dbReference type="ARBA" id="ARBA00004650"/>
    </source>
</evidence>
<keyword evidence="21" id="KW-1015">Disulfide bond</keyword>
<evidence type="ECO:0000256" key="11">
    <source>
        <dbReference type="ARBA" id="ARBA00022685"/>
    </source>
</evidence>
<keyword evidence="11 24" id="KW-0165">Cleavage on pair of basic residues</keyword>
<feature type="domain" description="Human immunodeficiency virus 1 envelope glycoprotein Gp120" evidence="25">
    <location>
        <begin position="23"/>
        <end position="509"/>
    </location>
</feature>
<keyword evidence="17 24" id="KW-0261">Viral envelope protein</keyword>
<keyword evidence="20 24" id="KW-0472">Membrane</keyword>
<dbReference type="InterPro" id="IPR000777">
    <property type="entry name" value="HIV1_Gp120"/>
</dbReference>
<dbReference type="InterPro" id="IPR000328">
    <property type="entry name" value="GP41-like"/>
</dbReference>
<evidence type="ECO:0000256" key="24">
    <source>
        <dbReference type="RuleBase" id="RU363095"/>
    </source>
</evidence>
<dbReference type="GO" id="GO:0005198">
    <property type="term" value="F:structural molecule activity"/>
    <property type="evidence" value="ECO:0007669"/>
    <property type="project" value="InterPro"/>
</dbReference>
<dbReference type="EMBL" id="AF349680">
    <property type="protein sequence ID" value="AAK69680.1"/>
    <property type="molecule type" value="Genomic_DNA"/>
</dbReference>
<evidence type="ECO:0000256" key="7">
    <source>
        <dbReference type="ARBA" id="ARBA00022506"/>
    </source>
</evidence>
<feature type="transmembrane region" description="Helical" evidence="24">
    <location>
        <begin position="674"/>
        <end position="695"/>
    </location>
</feature>
<proteinExistence type="predicted"/>
<dbReference type="GO" id="GO:0019031">
    <property type="term" value="C:viral envelope"/>
    <property type="evidence" value="ECO:0007669"/>
    <property type="project" value="UniProtKB-KW"/>
</dbReference>
<evidence type="ECO:0000256" key="2">
    <source>
        <dbReference type="ARBA" id="ARBA00004433"/>
    </source>
</evidence>
<evidence type="ECO:0000256" key="1">
    <source>
        <dbReference type="ARBA" id="ARBA00004402"/>
    </source>
</evidence>
<dbReference type="Gene3D" id="1.10.287.210">
    <property type="match status" value="1"/>
</dbReference>
<organismHost>
    <name type="scientific">Pan troglodytes</name>
    <name type="common">Chimpanzee</name>
    <dbReference type="NCBI Taxonomy" id="9598"/>
</organismHost>